<sequence>MEVKTKTMGTVTVDEKNIIEFPNGVLGFEDFHKYALIESEYKPFYWMQSLDESGLAFLIVDPFIIAENYELDVDDKTLSEIDVESAADVIVWAIVTVPSDGGPVTANLQGPVVINKKNNLALQIILADTKWTTKYNIIKALKARGAK</sequence>
<evidence type="ECO:0000256" key="4">
    <source>
        <dbReference type="HAMAP-Rule" id="MF_01185"/>
    </source>
</evidence>
<comment type="function">
    <text evidence="4">Acts as an anti-CsrA protein, binds CsrA and prevents it from repressing translation of its target genes, one of which is flagellin. Binds to flagellin and participates in the assembly of the flagellum.</text>
</comment>
<keyword evidence="5" id="KW-0966">Cell projection</keyword>
<dbReference type="HAMAP" id="MF_01185">
    <property type="entry name" value="FliW"/>
    <property type="match status" value="1"/>
</dbReference>
<dbReference type="InterPro" id="IPR003775">
    <property type="entry name" value="Flagellar_assembly_factor_FliW"/>
</dbReference>
<protein>
    <recommendedName>
        <fullName evidence="4">Flagellar assembly factor FliW</fullName>
    </recommendedName>
</protein>
<comment type="subunit">
    <text evidence="4">Interacts with translational regulator CsrA and flagellin(s).</text>
</comment>
<dbReference type="GO" id="GO:0044780">
    <property type="term" value="P:bacterial-type flagellum assembly"/>
    <property type="evidence" value="ECO:0007669"/>
    <property type="project" value="UniProtKB-UniRule"/>
</dbReference>
<evidence type="ECO:0000313" key="6">
    <source>
        <dbReference type="Proteomes" id="UP000518887"/>
    </source>
</evidence>
<accession>A0A7W8G7P6</accession>
<keyword evidence="3 4" id="KW-0810">Translation regulation</keyword>
<dbReference type="RefSeq" id="WP_184657614.1">
    <property type="nucleotide sequence ID" value="NZ_CP031518.1"/>
</dbReference>
<dbReference type="AlphaFoldDB" id="A0A7W8G7P6"/>
<evidence type="ECO:0000256" key="3">
    <source>
        <dbReference type="ARBA" id="ARBA00022845"/>
    </source>
</evidence>
<dbReference type="Gene3D" id="2.30.290.10">
    <property type="entry name" value="BH3618-like"/>
    <property type="match status" value="1"/>
</dbReference>
<proteinExistence type="inferred from homology"/>
<keyword evidence="2 4" id="KW-1005">Bacterial flagellum biogenesis</keyword>
<dbReference type="Proteomes" id="UP000518887">
    <property type="component" value="Unassembled WGS sequence"/>
</dbReference>
<keyword evidence="1 4" id="KW-0963">Cytoplasm</keyword>
<dbReference type="GO" id="GO:0005737">
    <property type="term" value="C:cytoplasm"/>
    <property type="evidence" value="ECO:0007669"/>
    <property type="project" value="UniProtKB-SubCell"/>
</dbReference>
<comment type="caution">
    <text evidence="5">The sequence shown here is derived from an EMBL/GenBank/DDBJ whole genome shotgun (WGS) entry which is preliminary data.</text>
</comment>
<dbReference type="SUPFAM" id="SSF141457">
    <property type="entry name" value="BH3618-like"/>
    <property type="match status" value="1"/>
</dbReference>
<keyword evidence="6" id="KW-1185">Reference proteome</keyword>
<gene>
    <name evidence="4" type="primary">fliW</name>
    <name evidence="5" type="ORF">HNP76_000728</name>
</gene>
<keyword evidence="5" id="KW-0282">Flagellum</keyword>
<evidence type="ECO:0000256" key="1">
    <source>
        <dbReference type="ARBA" id="ARBA00022490"/>
    </source>
</evidence>
<dbReference type="NCBIfam" id="NF009793">
    <property type="entry name" value="PRK13285.1-1"/>
    <property type="match status" value="1"/>
</dbReference>
<dbReference type="PANTHER" id="PTHR39190">
    <property type="entry name" value="FLAGELLAR ASSEMBLY FACTOR FLIW"/>
    <property type="match status" value="1"/>
</dbReference>
<reference evidence="5 6" key="1">
    <citation type="submission" date="2020-08" db="EMBL/GenBank/DDBJ databases">
        <title>Genomic Encyclopedia of Type Strains, Phase IV (KMG-IV): sequencing the most valuable type-strain genomes for metagenomic binning, comparative biology and taxonomic classification.</title>
        <authorList>
            <person name="Goeker M."/>
        </authorList>
    </citation>
    <scope>NUCLEOTIDE SEQUENCE [LARGE SCALE GENOMIC DNA]</scope>
    <source>
        <strain evidence="5 6">DSM 103462</strain>
    </source>
</reference>
<keyword evidence="4" id="KW-0143">Chaperone</keyword>
<evidence type="ECO:0000256" key="2">
    <source>
        <dbReference type="ARBA" id="ARBA00022795"/>
    </source>
</evidence>
<evidence type="ECO:0000313" key="5">
    <source>
        <dbReference type="EMBL" id="MBB5225384.1"/>
    </source>
</evidence>
<dbReference type="Pfam" id="PF02623">
    <property type="entry name" value="FliW"/>
    <property type="match status" value="1"/>
</dbReference>
<keyword evidence="5" id="KW-0969">Cilium</keyword>
<comment type="subcellular location">
    <subcellularLocation>
        <location evidence="4">Cytoplasm</location>
    </subcellularLocation>
</comment>
<organism evidence="5 6">
    <name type="scientific">Treponema ruminis</name>
    <dbReference type="NCBI Taxonomy" id="744515"/>
    <lineage>
        <taxon>Bacteria</taxon>
        <taxon>Pseudomonadati</taxon>
        <taxon>Spirochaetota</taxon>
        <taxon>Spirochaetia</taxon>
        <taxon>Spirochaetales</taxon>
        <taxon>Treponemataceae</taxon>
        <taxon>Treponema</taxon>
    </lineage>
</organism>
<dbReference type="PANTHER" id="PTHR39190:SF1">
    <property type="entry name" value="FLAGELLAR ASSEMBLY FACTOR FLIW"/>
    <property type="match status" value="1"/>
</dbReference>
<dbReference type="EMBL" id="JACHFQ010000002">
    <property type="protein sequence ID" value="MBB5225384.1"/>
    <property type="molecule type" value="Genomic_DNA"/>
</dbReference>
<dbReference type="GO" id="GO:0006417">
    <property type="term" value="P:regulation of translation"/>
    <property type="evidence" value="ECO:0007669"/>
    <property type="project" value="UniProtKB-KW"/>
</dbReference>
<comment type="similarity">
    <text evidence="4">Belongs to the FliW family.</text>
</comment>
<name>A0A7W8G7P6_9SPIR</name>
<dbReference type="InterPro" id="IPR024046">
    <property type="entry name" value="Flagellar_assmbl_FliW_dom_sf"/>
</dbReference>